<evidence type="ECO:0000313" key="3">
    <source>
        <dbReference type="Proteomes" id="UP000316030"/>
    </source>
</evidence>
<reference evidence="2 3" key="1">
    <citation type="submission" date="2017-05" db="EMBL/GenBank/DDBJ databases">
        <authorList>
            <person name="Varghese N."/>
            <person name="Submissions S."/>
        </authorList>
    </citation>
    <scope>NUCLEOTIDE SEQUENCE [LARGE SCALE GENOMIC DNA]</scope>
    <source>
        <strain evidence="2 3">DSM 29506</strain>
    </source>
</reference>
<feature type="coiled-coil region" evidence="1">
    <location>
        <begin position="445"/>
        <end position="483"/>
    </location>
</feature>
<accession>A0A521FRV6</accession>
<gene>
    <name evidence="2" type="ORF">SAMN06265173_1485</name>
</gene>
<name>A0A521FRV6_9RHOB</name>
<organism evidence="2 3">
    <name type="scientific">Thalassovita litoralis</name>
    <dbReference type="NCBI Taxonomy" id="1010611"/>
    <lineage>
        <taxon>Bacteria</taxon>
        <taxon>Pseudomonadati</taxon>
        <taxon>Pseudomonadota</taxon>
        <taxon>Alphaproteobacteria</taxon>
        <taxon>Rhodobacterales</taxon>
        <taxon>Roseobacteraceae</taxon>
        <taxon>Thalassovita</taxon>
    </lineage>
</organism>
<keyword evidence="3" id="KW-1185">Reference proteome</keyword>
<sequence>MSKEFKIRMSADGAELVKRDFVDVGQTGKAALMGISQANKDARKSAAVFDAMIDEQQKSFQNLRASLDPTFASMMKFQRIQEQVNQAMQAGIATQDEAQDIMALARRQIGDFDGALRGAGTAADSSTYIYKNLAYQLNQVGQQGAVTGDFVGALAIQIPDILAGFGSLSLVVAGGAAALGAAFLPALMDTTEESKKAKEQIKAVAEAIGGVEDMTRDATEQLKLMQTGLRTVQELRVQDEIDRLTAERNRLKSQIAGNVAPGPVLNVMRQETKEIQAQVDALEEKISKLREANDALEDARIQKEIDAGFMAVAQAQTTLNAQTSAYIDDMAVVFQTTRDLREELGDAAFEALRLSGVDLEKGVDAAAKAAARLAGDLGVSLQAAYGIIYARNQTLSRQAGGRGGDPRRFDSDGRFSNVRDFVPTRETIQAANKIMNPGGGRGGGQSEAEKAHNKLLREAERIYEETRTAAERYADELEQLEEIRKLGGKYEEAYQRAIKQTREEYLGTAEAARYFSDELGNGLIDAIMQAKDLDDVMRDLTASIARAVLQATLLGDGPLSGIFGTKESGGLLGSIFKSFDGGGYTGAGSRTGGLDGKGGFMAMLHPNETVIDHAKGISAASSGRVEVVARVENGNIVQTIESVSGRVAAHISDARIRQYDRHELPSSVKRINDDPYAVGA</sequence>
<evidence type="ECO:0000313" key="2">
    <source>
        <dbReference type="EMBL" id="SMO98938.1"/>
    </source>
</evidence>
<dbReference type="Proteomes" id="UP000316030">
    <property type="component" value="Unassembled WGS sequence"/>
</dbReference>
<dbReference type="AlphaFoldDB" id="A0A521FRV6"/>
<dbReference type="RefSeq" id="WP_142494959.1">
    <property type="nucleotide sequence ID" value="NZ_FXTO01000048.1"/>
</dbReference>
<dbReference type="OrthoDB" id="7756983at2"/>
<keyword evidence="1" id="KW-0175">Coiled coil</keyword>
<proteinExistence type="predicted"/>
<evidence type="ECO:0000256" key="1">
    <source>
        <dbReference type="SAM" id="Coils"/>
    </source>
</evidence>
<feature type="coiled-coil region" evidence="1">
    <location>
        <begin position="234"/>
        <end position="306"/>
    </location>
</feature>
<dbReference type="EMBL" id="FXTO01000048">
    <property type="protein sequence ID" value="SMO98938.1"/>
    <property type="molecule type" value="Genomic_DNA"/>
</dbReference>
<protein>
    <submittedName>
        <fullName evidence="2">Uncharacterized protein</fullName>
    </submittedName>
</protein>